<evidence type="ECO:0000256" key="7">
    <source>
        <dbReference type="ARBA" id="ARBA00022989"/>
    </source>
</evidence>
<evidence type="ECO:0000256" key="9">
    <source>
        <dbReference type="SAM" id="Phobius"/>
    </source>
</evidence>
<dbReference type="PANTHER" id="PTHR12726:SF0">
    <property type="entry name" value="CERAMIDE GLUCOSYLTRANSFERASE"/>
    <property type="match status" value="1"/>
</dbReference>
<evidence type="ECO:0000256" key="1">
    <source>
        <dbReference type="ARBA" id="ARBA00004141"/>
    </source>
</evidence>
<dbReference type="SUPFAM" id="SSF53448">
    <property type="entry name" value="Nucleotide-diphospho-sugar transferases"/>
    <property type="match status" value="1"/>
</dbReference>
<gene>
    <name evidence="10" type="ORF">GCM10008171_07200</name>
</gene>
<dbReference type="EMBL" id="BSFK01000005">
    <property type="protein sequence ID" value="GLK75466.1"/>
    <property type="molecule type" value="Genomic_DNA"/>
</dbReference>
<dbReference type="AlphaFoldDB" id="A0A9W6JDC8"/>
<evidence type="ECO:0000313" key="11">
    <source>
        <dbReference type="Proteomes" id="UP001143364"/>
    </source>
</evidence>
<feature type="transmembrane region" description="Helical" evidence="9">
    <location>
        <begin position="282"/>
        <end position="303"/>
    </location>
</feature>
<accession>A0A9W6JDC8</accession>
<dbReference type="Pfam" id="PF13506">
    <property type="entry name" value="Glyco_transf_21"/>
    <property type="match status" value="1"/>
</dbReference>
<comment type="caution">
    <text evidence="10">The sequence shown here is derived from an EMBL/GenBank/DDBJ whole genome shotgun (WGS) entry which is preliminary data.</text>
</comment>
<comment type="pathway">
    <text evidence="3">Sphingolipid metabolism.</text>
</comment>
<keyword evidence="8 9" id="KW-0472">Membrane</keyword>
<keyword evidence="6 9" id="KW-0812">Transmembrane</keyword>
<keyword evidence="11" id="KW-1185">Reference proteome</keyword>
<comment type="pathway">
    <text evidence="2">Lipid metabolism; sphingolipid metabolism.</text>
</comment>
<reference evidence="10" key="1">
    <citation type="journal article" date="2014" name="Int. J. Syst. Evol. Microbiol.">
        <title>Complete genome sequence of Corynebacterium casei LMG S-19264T (=DSM 44701T), isolated from a smear-ripened cheese.</title>
        <authorList>
            <consortium name="US DOE Joint Genome Institute (JGI-PGF)"/>
            <person name="Walter F."/>
            <person name="Albersmeier A."/>
            <person name="Kalinowski J."/>
            <person name="Ruckert C."/>
        </authorList>
    </citation>
    <scope>NUCLEOTIDE SEQUENCE</scope>
    <source>
        <strain evidence="10">VKM B-2555</strain>
    </source>
</reference>
<evidence type="ECO:0008006" key="12">
    <source>
        <dbReference type="Google" id="ProtNLM"/>
    </source>
</evidence>
<dbReference type="PANTHER" id="PTHR12726">
    <property type="entry name" value="CERAMIDE GLUCOSYLTRANSFERASE"/>
    <property type="match status" value="1"/>
</dbReference>
<dbReference type="GO" id="GO:0016020">
    <property type="term" value="C:membrane"/>
    <property type="evidence" value="ECO:0007669"/>
    <property type="project" value="UniProtKB-SubCell"/>
</dbReference>
<keyword evidence="4" id="KW-0328">Glycosyltransferase</keyword>
<evidence type="ECO:0000256" key="5">
    <source>
        <dbReference type="ARBA" id="ARBA00022679"/>
    </source>
</evidence>
<evidence type="ECO:0000256" key="6">
    <source>
        <dbReference type="ARBA" id="ARBA00022692"/>
    </source>
</evidence>
<evidence type="ECO:0000256" key="4">
    <source>
        <dbReference type="ARBA" id="ARBA00022676"/>
    </source>
</evidence>
<organism evidence="10 11">
    <name type="scientific">Methylopila jiangsuensis</name>
    <dbReference type="NCBI Taxonomy" id="586230"/>
    <lineage>
        <taxon>Bacteria</taxon>
        <taxon>Pseudomonadati</taxon>
        <taxon>Pseudomonadota</taxon>
        <taxon>Alphaproteobacteria</taxon>
        <taxon>Hyphomicrobiales</taxon>
        <taxon>Methylopilaceae</taxon>
        <taxon>Methylopila</taxon>
    </lineage>
</organism>
<dbReference type="GO" id="GO:0008120">
    <property type="term" value="F:ceramide glucosyltransferase activity"/>
    <property type="evidence" value="ECO:0007669"/>
    <property type="project" value="TreeGrafter"/>
</dbReference>
<sequence>MSFTGLFPLFAWATLVCGVLVTLCGALLAWRAWRMAGPPKARRRAQVALILPLTGPVPGFGRLVAALEAQTLRPERLIVAVESLDDPAFGQVRAFEGRTRFALRIVVAGHAVDQAQKCRNQQAALAVLDGSPDVVALMDGDIVPQTWWLSALASPLMDGTADVVIGRRWQQVAGRRLGAHLVAAIDRPLALLPRLSREDASVIWGGSAAFSRAATARMDLRAALDRTLADDLSLADHAAAAGLRVLTRGSLLAPTPASHDVLEAWSFGRRQHQICHIYRPKLWWLALLTIASRLGAFAVGAVVVPGAEGAAAVTVICALSALRQALVGDVGRKLGMPDSVSVRAVQIALGAAQPLVDLFHISVILGAAWTRRVSWGHVDYAVRGRRDIRVAARRSFESPAPMGETLDHPQTW</sequence>
<keyword evidence="5" id="KW-0808">Transferase</keyword>
<comment type="subcellular location">
    <subcellularLocation>
        <location evidence="1">Membrane</location>
        <topology evidence="1">Multi-pass membrane protein</topology>
    </subcellularLocation>
</comment>
<dbReference type="CDD" id="cd00761">
    <property type="entry name" value="Glyco_tranf_GTA_type"/>
    <property type="match status" value="1"/>
</dbReference>
<evidence type="ECO:0000256" key="3">
    <source>
        <dbReference type="ARBA" id="ARBA00004991"/>
    </source>
</evidence>
<feature type="transmembrane region" description="Helical" evidence="9">
    <location>
        <begin position="6"/>
        <end position="33"/>
    </location>
</feature>
<evidence type="ECO:0000256" key="8">
    <source>
        <dbReference type="ARBA" id="ARBA00023136"/>
    </source>
</evidence>
<evidence type="ECO:0000313" key="10">
    <source>
        <dbReference type="EMBL" id="GLK75466.1"/>
    </source>
</evidence>
<name>A0A9W6JDC8_9HYPH</name>
<proteinExistence type="predicted"/>
<evidence type="ECO:0000256" key="2">
    <source>
        <dbReference type="ARBA" id="ARBA00004760"/>
    </source>
</evidence>
<reference evidence="10" key="2">
    <citation type="submission" date="2023-01" db="EMBL/GenBank/DDBJ databases">
        <authorList>
            <person name="Sun Q."/>
            <person name="Evtushenko L."/>
        </authorList>
    </citation>
    <scope>NUCLEOTIDE SEQUENCE</scope>
    <source>
        <strain evidence="10">VKM B-2555</strain>
    </source>
</reference>
<protein>
    <recommendedName>
        <fullName evidence="12">Ceramide glucosyltransferase</fullName>
    </recommendedName>
</protein>
<dbReference type="InterPro" id="IPR025993">
    <property type="entry name" value="Ceramide_glucosylTrfase"/>
</dbReference>
<dbReference type="InterPro" id="IPR029044">
    <property type="entry name" value="Nucleotide-diphossugar_trans"/>
</dbReference>
<dbReference type="Proteomes" id="UP001143364">
    <property type="component" value="Unassembled WGS sequence"/>
</dbReference>
<dbReference type="GO" id="GO:0006679">
    <property type="term" value="P:glucosylceramide biosynthetic process"/>
    <property type="evidence" value="ECO:0007669"/>
    <property type="project" value="TreeGrafter"/>
</dbReference>
<keyword evidence="7 9" id="KW-1133">Transmembrane helix</keyword>